<feature type="transmembrane region" description="Helical" evidence="2">
    <location>
        <begin position="686"/>
        <end position="702"/>
    </location>
</feature>
<keyword evidence="2" id="KW-1133">Transmembrane helix</keyword>
<dbReference type="Proteomes" id="UP000270230">
    <property type="component" value="Unassembled WGS sequence"/>
</dbReference>
<protein>
    <submittedName>
        <fullName evidence="3">Uncharacterized protein</fullName>
    </submittedName>
</protein>
<accession>A0A3M7D0U3</accession>
<feature type="transmembrane region" description="Helical" evidence="2">
    <location>
        <begin position="746"/>
        <end position="765"/>
    </location>
</feature>
<dbReference type="SUPFAM" id="SSF53448">
    <property type="entry name" value="Nucleotide-diphospho-sugar transferases"/>
    <property type="match status" value="1"/>
</dbReference>
<dbReference type="VEuPathDB" id="FungiDB:BTJ68_14753"/>
<evidence type="ECO:0000256" key="1">
    <source>
        <dbReference type="SAM" id="MobiDB-lite"/>
    </source>
</evidence>
<evidence type="ECO:0000313" key="3">
    <source>
        <dbReference type="EMBL" id="RMY57909.1"/>
    </source>
</evidence>
<evidence type="ECO:0000256" key="2">
    <source>
        <dbReference type="SAM" id="Phobius"/>
    </source>
</evidence>
<organism evidence="3 4">
    <name type="scientific">Hortaea werneckii</name>
    <name type="common">Black yeast</name>
    <name type="synonym">Cladosporium werneckii</name>
    <dbReference type="NCBI Taxonomy" id="91943"/>
    <lineage>
        <taxon>Eukaryota</taxon>
        <taxon>Fungi</taxon>
        <taxon>Dikarya</taxon>
        <taxon>Ascomycota</taxon>
        <taxon>Pezizomycotina</taxon>
        <taxon>Dothideomycetes</taxon>
        <taxon>Dothideomycetidae</taxon>
        <taxon>Mycosphaerellales</taxon>
        <taxon>Teratosphaeriaceae</taxon>
        <taxon>Hortaea</taxon>
    </lineage>
</organism>
<feature type="region of interest" description="Disordered" evidence="1">
    <location>
        <begin position="827"/>
        <end position="857"/>
    </location>
</feature>
<dbReference type="InterPro" id="IPR029044">
    <property type="entry name" value="Nucleotide-diphossugar_trans"/>
</dbReference>
<gene>
    <name evidence="3" type="ORF">D0865_02893</name>
</gene>
<proteinExistence type="predicted"/>
<keyword evidence="2" id="KW-0472">Membrane</keyword>
<name>A0A3M7D0U3_HORWE</name>
<sequence>MDPADIERGYTPPFEHSPSVENIVIPAHLLATVNDQEIWTPDHDRQRDSSPHRTDARRTFDVQRMVADQQHEVEQLDNIAIDLLQRPHFGENLQRRAGSLETNYTTRPRATSLQEVSNDPGYRGRKTSLPTVLRSFPRADVGECNRQTKQIPDHSNRAPSLEKSNGSGLQRFGSRLDDIAETPEGGLTVPVEQIPEGTVLFKRLSNYNLLFANGAGPKSTSRKSLDDQDSMDPHTPRYFVAEDQHCEKDNEDGLARLPTMNPISSDSIAGQRARRSTLQTVANTVATAVQSTTAAVTASARRTTLADIYEKAKVRKTELERKKWVQVAFEVTFYLMLLCFIYFVLIGVPLWRGAVWWLFWVVSNKFVVAGTWSITIGLAVFYAYAPLFMLFEKEPPMPEPSYGFDATKTPGVQNTALLIPCYKSARIIGPTLEAALKIFPANHIYVIANGNSPTPLDNTEEVCRPYGVNHIWSPVGSKIVAQFVGCYAAKHFENVLLIDDDCALPPNFPIVSDRMKGIVKCIGYTIKSVGPNSSKGTLCQQAQDLEYKISGLQRAFAGNIGSATFPHGAISLWNTRFLIQTFHTHPGFSVSEDWFFGHVARQLGCRIRMCTAIFVETETPTDVFFSGGGSRGGFGEMTIFKQRFYRWNFFFVNGMYYNMAYILGSWKLGWWEIGAKLFVWQEVYETLLYLFAPFVLPISFIVRPAFCGYLMAGTFVLYYINVIIFNEIHLRLRNERVGFVAVYLYYAPYKIVLTAINILSCYYSLYKYARYFAKRHPKVIEDERAVEVVLRLEEQPSSPSHPSRGESQGRRMTVTAVGMRLGSAAARTSLAGTPTAEPTRPSFSVLPTEEPHKSEAA</sequence>
<feature type="transmembrane region" description="Helical" evidence="2">
    <location>
        <begin position="371"/>
        <end position="391"/>
    </location>
</feature>
<comment type="caution">
    <text evidence="3">The sequence shown here is derived from an EMBL/GenBank/DDBJ whole genome shotgun (WGS) entry which is preliminary data.</text>
</comment>
<feature type="transmembrane region" description="Helical" evidence="2">
    <location>
        <begin position="331"/>
        <end position="351"/>
    </location>
</feature>
<dbReference type="Pfam" id="PF13641">
    <property type="entry name" value="Glyco_tranf_2_3"/>
    <property type="match status" value="1"/>
</dbReference>
<dbReference type="EMBL" id="QWIN01000149">
    <property type="protein sequence ID" value="RMY57909.1"/>
    <property type="molecule type" value="Genomic_DNA"/>
</dbReference>
<dbReference type="AlphaFoldDB" id="A0A3M7D0U3"/>
<dbReference type="OrthoDB" id="2590398at2759"/>
<feature type="transmembrane region" description="Helical" evidence="2">
    <location>
        <begin position="709"/>
        <end position="726"/>
    </location>
</feature>
<evidence type="ECO:0000313" key="4">
    <source>
        <dbReference type="Proteomes" id="UP000270230"/>
    </source>
</evidence>
<keyword evidence="2" id="KW-0812">Transmembrane</keyword>
<dbReference type="Gene3D" id="3.90.550.10">
    <property type="entry name" value="Spore Coat Polysaccharide Biosynthesis Protein SpsA, Chain A"/>
    <property type="match status" value="1"/>
</dbReference>
<feature type="region of interest" description="Disordered" evidence="1">
    <location>
        <begin position="145"/>
        <end position="171"/>
    </location>
</feature>
<reference evidence="3 4" key="1">
    <citation type="journal article" date="2018" name="BMC Genomics">
        <title>Genomic evidence for intraspecific hybridization in a clonal and extremely halotolerant yeast.</title>
        <authorList>
            <person name="Gostincar C."/>
            <person name="Stajich J.E."/>
            <person name="Zupancic J."/>
            <person name="Zalar P."/>
            <person name="Gunde-Cimerman N."/>
        </authorList>
    </citation>
    <scope>NUCLEOTIDE SEQUENCE [LARGE SCALE GENOMIC DNA]</scope>
    <source>
        <strain evidence="3 4">EXF-151</strain>
    </source>
</reference>
<feature type="transmembrane region" description="Helical" evidence="2">
    <location>
        <begin position="647"/>
        <end position="666"/>
    </location>
</feature>